<reference evidence="1" key="1">
    <citation type="submission" date="2013-12" db="EMBL/GenBank/DDBJ databases">
        <title>The Genome Sequence of Aphanomyces astaci APO3.</title>
        <authorList>
            <consortium name="The Broad Institute Genomics Platform"/>
            <person name="Russ C."/>
            <person name="Tyler B."/>
            <person name="van West P."/>
            <person name="Dieguez-Uribeondo J."/>
            <person name="Young S.K."/>
            <person name="Zeng Q."/>
            <person name="Gargeya S."/>
            <person name="Fitzgerald M."/>
            <person name="Abouelleil A."/>
            <person name="Alvarado L."/>
            <person name="Chapman S.B."/>
            <person name="Gainer-Dewar J."/>
            <person name="Goldberg J."/>
            <person name="Griggs A."/>
            <person name="Gujja S."/>
            <person name="Hansen M."/>
            <person name="Howarth C."/>
            <person name="Imamovic A."/>
            <person name="Ireland A."/>
            <person name="Larimer J."/>
            <person name="McCowan C."/>
            <person name="Murphy C."/>
            <person name="Pearson M."/>
            <person name="Poon T.W."/>
            <person name="Priest M."/>
            <person name="Roberts A."/>
            <person name="Saif S."/>
            <person name="Shea T."/>
            <person name="Sykes S."/>
            <person name="Wortman J."/>
            <person name="Nusbaum C."/>
            <person name="Birren B."/>
        </authorList>
    </citation>
    <scope>NUCLEOTIDE SEQUENCE [LARGE SCALE GENOMIC DNA]</scope>
    <source>
        <strain evidence="1">APO3</strain>
    </source>
</reference>
<proteinExistence type="predicted"/>
<protein>
    <submittedName>
        <fullName evidence="1">Uncharacterized protein</fullName>
    </submittedName>
</protein>
<dbReference type="EMBL" id="KI913130">
    <property type="protein sequence ID" value="ETV78645.1"/>
    <property type="molecule type" value="Genomic_DNA"/>
</dbReference>
<dbReference type="VEuPathDB" id="FungiDB:H257_08136"/>
<sequence>MGNTLSWLSNQAAYPTDRRTILPTGLETPRTCGWTRGLTRFYWRTIAMTLHTNAAKHRLDGRWGPHCRLCYENPRDTVGHRWDLGTDMLGIRTYTHHGWLKKWQLRSIYHWPRHGTKMNGNGPPTLPFAGSSTCQLLSQVRWENMQLPAGQYGYITPRWLGRTALSVQPLLAPREI</sequence>
<dbReference type="GeneID" id="20810132"/>
<name>W4GG57_APHAT</name>
<evidence type="ECO:0000313" key="1">
    <source>
        <dbReference type="EMBL" id="ETV78645.1"/>
    </source>
</evidence>
<gene>
    <name evidence="1" type="ORF">H257_08136</name>
</gene>
<organism evidence="1">
    <name type="scientific">Aphanomyces astaci</name>
    <name type="common">Crayfish plague agent</name>
    <dbReference type="NCBI Taxonomy" id="112090"/>
    <lineage>
        <taxon>Eukaryota</taxon>
        <taxon>Sar</taxon>
        <taxon>Stramenopiles</taxon>
        <taxon>Oomycota</taxon>
        <taxon>Saprolegniomycetes</taxon>
        <taxon>Saprolegniales</taxon>
        <taxon>Verrucalvaceae</taxon>
        <taxon>Aphanomyces</taxon>
    </lineage>
</organism>
<dbReference type="AlphaFoldDB" id="W4GG57"/>
<dbReference type="RefSeq" id="XP_009832226.1">
    <property type="nucleotide sequence ID" value="XM_009833924.1"/>
</dbReference>
<accession>W4GG57</accession>